<evidence type="ECO:0000313" key="4">
    <source>
        <dbReference type="Proteomes" id="UP000280819"/>
    </source>
</evidence>
<accession>A0A3P1T187</accession>
<dbReference type="Pfam" id="PF12728">
    <property type="entry name" value="HTH_17"/>
    <property type="match status" value="1"/>
</dbReference>
<dbReference type="EMBL" id="RQZG01000025">
    <property type="protein sequence ID" value="RRD03191.1"/>
    <property type="molecule type" value="Genomic_DNA"/>
</dbReference>
<gene>
    <name evidence="3" type="ORF">EII34_14890</name>
</gene>
<dbReference type="RefSeq" id="WP_124845959.1">
    <property type="nucleotide sequence ID" value="NZ_RQZG01000025.1"/>
</dbReference>
<dbReference type="SUPFAM" id="SSF46955">
    <property type="entry name" value="Putative DNA-binding domain"/>
    <property type="match status" value="1"/>
</dbReference>
<evidence type="ECO:0000259" key="2">
    <source>
        <dbReference type="Pfam" id="PF12728"/>
    </source>
</evidence>
<protein>
    <submittedName>
        <fullName evidence="3">DNA-binding protein</fullName>
    </submittedName>
</protein>
<comment type="caution">
    <text evidence="3">The sequence shown here is derived from an EMBL/GenBank/DDBJ whole genome shotgun (WGS) entry which is preliminary data.</text>
</comment>
<evidence type="ECO:0000256" key="1">
    <source>
        <dbReference type="SAM" id="MobiDB-lite"/>
    </source>
</evidence>
<dbReference type="Proteomes" id="UP000280819">
    <property type="component" value="Unassembled WGS sequence"/>
</dbReference>
<dbReference type="AlphaFoldDB" id="A0A3P1T187"/>
<feature type="compositionally biased region" description="Low complexity" evidence="1">
    <location>
        <begin position="64"/>
        <end position="78"/>
    </location>
</feature>
<evidence type="ECO:0000313" key="3">
    <source>
        <dbReference type="EMBL" id="RRD03191.1"/>
    </source>
</evidence>
<dbReference type="InterPro" id="IPR009061">
    <property type="entry name" value="DNA-bd_dom_put_sf"/>
</dbReference>
<reference evidence="3 4" key="1">
    <citation type="submission" date="2018-11" db="EMBL/GenBank/DDBJ databases">
        <title>Genomes From Bacteria Associated with the Canine Oral Cavity: a Test Case for Automated Genome-Based Taxonomic Assignment.</title>
        <authorList>
            <person name="Coil D.A."/>
            <person name="Jospin G."/>
            <person name="Darling A.E."/>
            <person name="Wallis C."/>
            <person name="Davis I.J."/>
            <person name="Harris S."/>
            <person name="Eisen J.A."/>
            <person name="Holcombe L.J."/>
            <person name="O'Flynn C."/>
        </authorList>
    </citation>
    <scope>NUCLEOTIDE SEQUENCE [LARGE SCALE GENOMIC DNA]</scope>
    <source>
        <strain evidence="3 4">OH887_COT-365</strain>
    </source>
</reference>
<dbReference type="InterPro" id="IPR041657">
    <property type="entry name" value="HTH_17"/>
</dbReference>
<organism evidence="3 4">
    <name type="scientific">Arachnia propionica</name>
    <dbReference type="NCBI Taxonomy" id="1750"/>
    <lineage>
        <taxon>Bacteria</taxon>
        <taxon>Bacillati</taxon>
        <taxon>Actinomycetota</taxon>
        <taxon>Actinomycetes</taxon>
        <taxon>Propionibacteriales</taxon>
        <taxon>Propionibacteriaceae</taxon>
        <taxon>Arachnia</taxon>
    </lineage>
</organism>
<feature type="region of interest" description="Disordered" evidence="1">
    <location>
        <begin position="52"/>
        <end position="78"/>
    </location>
</feature>
<dbReference type="GO" id="GO:0003677">
    <property type="term" value="F:DNA binding"/>
    <property type="evidence" value="ECO:0007669"/>
    <property type="project" value="UniProtKB-KW"/>
</dbReference>
<dbReference type="OrthoDB" id="4330189at2"/>
<feature type="domain" description="Helix-turn-helix" evidence="2">
    <location>
        <begin position="5"/>
        <end position="55"/>
    </location>
</feature>
<keyword evidence="3" id="KW-0238">DNA-binding</keyword>
<name>A0A3P1T187_9ACTN</name>
<sequence>MTDDLLTAEQAAKRLGLAEQTLAQWRWLGKGPEFVKVGSRVRYPSDSLDRWLSTRQRGGEPPHSSDSPGSATSSSRAR</sequence>
<proteinExistence type="predicted"/>